<evidence type="ECO:0000313" key="4">
    <source>
        <dbReference type="Proteomes" id="UP000238217"/>
    </source>
</evidence>
<reference evidence="3 4" key="1">
    <citation type="submission" date="2018-03" db="EMBL/GenBank/DDBJ databases">
        <title>Comparative analysis of microorganisms from saline springs in Andes Mountain Range, Colombia.</title>
        <authorList>
            <person name="Rubin E."/>
        </authorList>
    </citation>
    <scope>NUCLEOTIDE SEQUENCE [LARGE SCALE GENOMIC DNA]</scope>
    <source>
        <strain evidence="3 4">CG 35</strain>
    </source>
</reference>
<protein>
    <submittedName>
        <fullName evidence="3">Uncharacterized protein</fullName>
    </submittedName>
</protein>
<keyword evidence="2" id="KW-1133">Transmembrane helix</keyword>
<proteinExistence type="predicted"/>
<feature type="compositionally biased region" description="Low complexity" evidence="1">
    <location>
        <begin position="341"/>
        <end position="353"/>
    </location>
</feature>
<feature type="region of interest" description="Disordered" evidence="1">
    <location>
        <begin position="274"/>
        <end position="370"/>
    </location>
</feature>
<dbReference type="AlphaFoldDB" id="A0A2T0YQ33"/>
<feature type="transmembrane region" description="Helical" evidence="2">
    <location>
        <begin position="378"/>
        <end position="399"/>
    </location>
</feature>
<comment type="caution">
    <text evidence="3">The sequence shown here is derived from an EMBL/GenBank/DDBJ whole genome shotgun (WGS) entry which is preliminary data.</text>
</comment>
<keyword evidence="2" id="KW-0472">Membrane</keyword>
<feature type="compositionally biased region" description="Low complexity" evidence="1">
    <location>
        <begin position="102"/>
        <end position="113"/>
    </location>
</feature>
<name>A0A2T0YQ33_9MICC</name>
<accession>A0A2T0YQ33</accession>
<feature type="compositionally biased region" description="Polar residues" evidence="1">
    <location>
        <begin position="75"/>
        <end position="86"/>
    </location>
</feature>
<gene>
    <name evidence="3" type="ORF">BCL67_10570</name>
</gene>
<organism evidence="3 4">
    <name type="scientific">Nesterenkonia sandarakina</name>
    <dbReference type="NCBI Taxonomy" id="272918"/>
    <lineage>
        <taxon>Bacteria</taxon>
        <taxon>Bacillati</taxon>
        <taxon>Actinomycetota</taxon>
        <taxon>Actinomycetes</taxon>
        <taxon>Micrococcales</taxon>
        <taxon>Micrococcaceae</taxon>
        <taxon>Nesterenkonia</taxon>
    </lineage>
</organism>
<evidence type="ECO:0000313" key="3">
    <source>
        <dbReference type="EMBL" id="PRZ17524.1"/>
    </source>
</evidence>
<evidence type="ECO:0000256" key="2">
    <source>
        <dbReference type="SAM" id="Phobius"/>
    </source>
</evidence>
<dbReference type="EMBL" id="PVTY01000005">
    <property type="protein sequence ID" value="PRZ17524.1"/>
    <property type="molecule type" value="Genomic_DNA"/>
</dbReference>
<keyword evidence="2" id="KW-0812">Transmembrane</keyword>
<feature type="compositionally biased region" description="Low complexity" evidence="1">
    <location>
        <begin position="307"/>
        <end position="322"/>
    </location>
</feature>
<sequence length="406" mass="40203">MDSRLNKGTARCRGRDRMKRAAQRVAPLGGAALVSIALLVGTAPTAAVAAPVQVAAQASEPAETVDPQGDAVDVDSSQDATPTPSAESVPESTAPAEDPSDPAETPTDPAEPAETPDPEPTPPGPIDPGPTEPAPTDPEPTGPQPTDPGTTDPGTPAPEPSEGESPPSVPTDPGDESSAPAQGEHYLRCGSAFAAPGQTQTLRLQMSSNLSELTVGSSLTGATIWIEAGVVYYQAPTPLPPGAAQDDFAVRGVAPNGDPVSDRCNIGLQATSENLDDAAQPSPPEDIGAPGGIAAPGTPELPGTPEASPSSASTSTDTDAPPLSGPPIPGMPGYSLPEQGASSVSPTASASAPDQPAEDPGSGDAELAVTGPSGLQTFTAVVLALLALLAGGAAIVLAARRSDSLR</sequence>
<dbReference type="Proteomes" id="UP000238217">
    <property type="component" value="Unassembled WGS sequence"/>
</dbReference>
<keyword evidence="4" id="KW-1185">Reference proteome</keyword>
<evidence type="ECO:0000256" key="1">
    <source>
        <dbReference type="SAM" id="MobiDB-lite"/>
    </source>
</evidence>
<feature type="compositionally biased region" description="Pro residues" evidence="1">
    <location>
        <begin position="118"/>
        <end position="146"/>
    </location>
</feature>
<feature type="region of interest" description="Disordered" evidence="1">
    <location>
        <begin position="54"/>
        <end position="184"/>
    </location>
</feature>